<keyword evidence="2" id="KW-1185">Reference proteome</keyword>
<evidence type="ECO:0000313" key="2">
    <source>
        <dbReference type="Proteomes" id="UP001188597"/>
    </source>
</evidence>
<dbReference type="PANTHER" id="PTHR27006">
    <property type="entry name" value="PROMASTIGOTE SURFACE ANTIGEN PROTEIN PSA"/>
    <property type="match status" value="1"/>
</dbReference>
<gene>
    <name evidence="1" type="ORF">RJ639_042768</name>
</gene>
<dbReference type="Proteomes" id="UP001188597">
    <property type="component" value="Unassembled WGS sequence"/>
</dbReference>
<dbReference type="AlphaFoldDB" id="A0AA89B9F4"/>
<protein>
    <recommendedName>
        <fullName evidence="3">S-locus receptor kinase C-terminal domain-containing protein</fullName>
    </recommendedName>
</protein>
<evidence type="ECO:0000313" key="1">
    <source>
        <dbReference type="EMBL" id="KAK3024961.1"/>
    </source>
</evidence>
<dbReference type="Gene3D" id="1.10.510.10">
    <property type="entry name" value="Transferase(Phosphotransferase) domain 1"/>
    <property type="match status" value="1"/>
</dbReference>
<comment type="caution">
    <text evidence="1">The sequence shown here is derived from an EMBL/GenBank/DDBJ whole genome shotgun (WGS) entry which is preliminary data.</text>
</comment>
<dbReference type="SUPFAM" id="SSF56112">
    <property type="entry name" value="Protein kinase-like (PK-like)"/>
    <property type="match status" value="1"/>
</dbReference>
<organism evidence="1 2">
    <name type="scientific">Escallonia herrerae</name>
    <dbReference type="NCBI Taxonomy" id="1293975"/>
    <lineage>
        <taxon>Eukaryota</taxon>
        <taxon>Viridiplantae</taxon>
        <taxon>Streptophyta</taxon>
        <taxon>Embryophyta</taxon>
        <taxon>Tracheophyta</taxon>
        <taxon>Spermatophyta</taxon>
        <taxon>Magnoliopsida</taxon>
        <taxon>eudicotyledons</taxon>
        <taxon>Gunneridae</taxon>
        <taxon>Pentapetalae</taxon>
        <taxon>asterids</taxon>
        <taxon>campanulids</taxon>
        <taxon>Escalloniales</taxon>
        <taxon>Escalloniaceae</taxon>
        <taxon>Escallonia</taxon>
    </lineage>
</organism>
<dbReference type="PANTHER" id="PTHR27006:SF596">
    <property type="entry name" value="PROTEIN KINASE DOMAIN-CONTAINING PROTEIN"/>
    <property type="match status" value="1"/>
</dbReference>
<proteinExistence type="predicted"/>
<feature type="non-terminal residue" evidence="1">
    <location>
        <position position="181"/>
    </location>
</feature>
<reference evidence="1" key="1">
    <citation type="submission" date="2022-12" db="EMBL/GenBank/DDBJ databases">
        <title>Draft genome assemblies for two species of Escallonia (Escalloniales).</title>
        <authorList>
            <person name="Chanderbali A."/>
            <person name="Dervinis C."/>
            <person name="Anghel I."/>
            <person name="Soltis D."/>
            <person name="Soltis P."/>
            <person name="Zapata F."/>
        </authorList>
    </citation>
    <scope>NUCLEOTIDE SEQUENCE</scope>
    <source>
        <strain evidence="1">UCBG64.0493</strain>
        <tissue evidence="1">Leaf</tissue>
    </source>
</reference>
<name>A0AA89B9F4_9ASTE</name>
<dbReference type="EMBL" id="JAVXUP010000573">
    <property type="protein sequence ID" value="KAK3024961.1"/>
    <property type="molecule type" value="Genomic_DNA"/>
</dbReference>
<evidence type="ECO:0008006" key="3">
    <source>
        <dbReference type="Google" id="ProtNLM"/>
    </source>
</evidence>
<accession>A0AA89B9F4</accession>
<sequence>STKEECYLDSARYGVDVNSSSGSNPGALCLPLAWQEPKTKRKKQLVKVMIGKVGDDNQGRDLCVSDFGTSIQHLALSKAWRVWKEGKGQLLIDQNLVESCPLTEALRWINIALLCVQENPTDRPAMSTVVFMLGGQLTSLPQPSEPPFSVGRLDIFEQSSVTGEGTGFFPSDHDSTSASLF</sequence>
<dbReference type="InterPro" id="IPR011009">
    <property type="entry name" value="Kinase-like_dom_sf"/>
</dbReference>